<sequence>MKKLLSWALLAALASGCATRNPKNARASTPVIGMNLEDFKLSYPRANLVYLANDTTTYEIDIDRGMNDLKAMSDFFHFKKDKLYKFEHKTHYFNQSKVQINTSKDQKN</sequence>
<dbReference type="Proteomes" id="UP000295684">
    <property type="component" value="Unassembled WGS sequence"/>
</dbReference>
<dbReference type="Proteomes" id="UP000622648">
    <property type="component" value="Unassembled WGS sequence"/>
</dbReference>
<evidence type="ECO:0000313" key="2">
    <source>
        <dbReference type="EMBL" id="GGE44004.1"/>
    </source>
</evidence>
<accession>A0A4R2HLA6</accession>
<dbReference type="AlphaFoldDB" id="A0A4R2HLA6"/>
<keyword evidence="5" id="KW-1185">Reference proteome</keyword>
<reference evidence="5" key="2">
    <citation type="journal article" date="2019" name="Int. J. Syst. Evol. Microbiol.">
        <title>The Global Catalogue of Microorganisms (GCM) 10K type strain sequencing project: providing services to taxonomists for standard genome sequencing and annotation.</title>
        <authorList>
            <consortium name="The Broad Institute Genomics Platform"/>
            <consortium name="The Broad Institute Genome Sequencing Center for Infectious Disease"/>
            <person name="Wu L."/>
            <person name="Ma J."/>
        </authorList>
    </citation>
    <scope>NUCLEOTIDE SEQUENCE [LARGE SCALE GENOMIC DNA]</scope>
    <source>
        <strain evidence="5">CGMCC 1.15644</strain>
    </source>
</reference>
<gene>
    <name evidence="3" type="ORF">EV200_101289</name>
    <name evidence="2" type="ORF">GCM10011413_07600</name>
</gene>
<comment type="caution">
    <text evidence="3">The sequence shown here is derived from an EMBL/GenBank/DDBJ whole genome shotgun (WGS) entry which is preliminary data.</text>
</comment>
<proteinExistence type="predicted"/>
<reference evidence="3 4" key="3">
    <citation type="submission" date="2019-03" db="EMBL/GenBank/DDBJ databases">
        <title>Genomic Encyclopedia of Type Strains, Phase IV (KMG-IV): sequencing the most valuable type-strain genomes for metagenomic binning, comparative biology and taxonomic classification.</title>
        <authorList>
            <person name="Goeker M."/>
        </authorList>
    </citation>
    <scope>NUCLEOTIDE SEQUENCE [LARGE SCALE GENOMIC DNA]</scope>
    <source>
        <strain evidence="3 4">DSM 103236</strain>
    </source>
</reference>
<reference evidence="2" key="4">
    <citation type="submission" date="2024-05" db="EMBL/GenBank/DDBJ databases">
        <authorList>
            <person name="Sun Q."/>
            <person name="Zhou Y."/>
        </authorList>
    </citation>
    <scope>NUCLEOTIDE SEQUENCE</scope>
    <source>
        <strain evidence="2">CGMCC 1.15644</strain>
    </source>
</reference>
<dbReference type="RefSeq" id="WP_132529034.1">
    <property type="nucleotide sequence ID" value="NZ_BMJO01000001.1"/>
</dbReference>
<dbReference type="EMBL" id="SLWO01000001">
    <property type="protein sequence ID" value="TCO30850.1"/>
    <property type="molecule type" value="Genomic_DNA"/>
</dbReference>
<reference evidence="2" key="1">
    <citation type="journal article" date="2014" name="Int. J. Syst. Evol. Microbiol.">
        <title>Complete genome of a new Firmicutes species belonging to the dominant human colonic microbiota ('Ruminococcus bicirculans') reveals two chromosomes and a selective capacity to utilize plant glucans.</title>
        <authorList>
            <consortium name="NISC Comparative Sequencing Program"/>
            <person name="Wegmann U."/>
            <person name="Louis P."/>
            <person name="Goesmann A."/>
            <person name="Henrissat B."/>
            <person name="Duncan S.H."/>
            <person name="Flint H.J."/>
        </authorList>
    </citation>
    <scope>NUCLEOTIDE SEQUENCE</scope>
    <source>
        <strain evidence="2">CGMCC 1.15644</strain>
    </source>
</reference>
<evidence type="ECO:0000256" key="1">
    <source>
        <dbReference type="SAM" id="SignalP"/>
    </source>
</evidence>
<feature type="chain" id="PRO_5020793725" evidence="1">
    <location>
        <begin position="21"/>
        <end position="108"/>
    </location>
</feature>
<name>A0A4R2HLA6_9SPHI</name>
<feature type="signal peptide" evidence="1">
    <location>
        <begin position="1"/>
        <end position="20"/>
    </location>
</feature>
<evidence type="ECO:0000313" key="5">
    <source>
        <dbReference type="Proteomes" id="UP000622648"/>
    </source>
</evidence>
<dbReference type="PROSITE" id="PS51257">
    <property type="entry name" value="PROKAR_LIPOPROTEIN"/>
    <property type="match status" value="1"/>
</dbReference>
<dbReference type="EMBL" id="BMJO01000001">
    <property type="protein sequence ID" value="GGE44004.1"/>
    <property type="molecule type" value="Genomic_DNA"/>
</dbReference>
<evidence type="ECO:0000313" key="3">
    <source>
        <dbReference type="EMBL" id="TCO30850.1"/>
    </source>
</evidence>
<keyword evidence="1" id="KW-0732">Signal</keyword>
<protein>
    <submittedName>
        <fullName evidence="3">Uncharacterized protein</fullName>
    </submittedName>
</protein>
<organism evidence="3 4">
    <name type="scientific">Pedobacter psychrotolerans</name>
    <dbReference type="NCBI Taxonomy" id="1843235"/>
    <lineage>
        <taxon>Bacteria</taxon>
        <taxon>Pseudomonadati</taxon>
        <taxon>Bacteroidota</taxon>
        <taxon>Sphingobacteriia</taxon>
        <taxon>Sphingobacteriales</taxon>
        <taxon>Sphingobacteriaceae</taxon>
        <taxon>Pedobacter</taxon>
    </lineage>
</organism>
<dbReference type="OrthoDB" id="769944at2"/>
<evidence type="ECO:0000313" key="4">
    <source>
        <dbReference type="Proteomes" id="UP000295684"/>
    </source>
</evidence>